<evidence type="ECO:0000259" key="1">
    <source>
        <dbReference type="Pfam" id="PF05585"/>
    </source>
</evidence>
<protein>
    <recommendedName>
        <fullName evidence="1">DUF1758 domain-containing protein</fullName>
    </recommendedName>
</protein>
<dbReference type="SUPFAM" id="SSF56672">
    <property type="entry name" value="DNA/RNA polymerases"/>
    <property type="match status" value="1"/>
</dbReference>
<organism evidence="2">
    <name type="scientific">Anoplophora glabripennis</name>
    <name type="common">Asian longhorn beetle</name>
    <name type="synonym">Anoplophora nobilis</name>
    <dbReference type="NCBI Taxonomy" id="217634"/>
    <lineage>
        <taxon>Eukaryota</taxon>
        <taxon>Metazoa</taxon>
        <taxon>Ecdysozoa</taxon>
        <taxon>Arthropoda</taxon>
        <taxon>Hexapoda</taxon>
        <taxon>Insecta</taxon>
        <taxon>Pterygota</taxon>
        <taxon>Neoptera</taxon>
        <taxon>Endopterygota</taxon>
        <taxon>Coleoptera</taxon>
        <taxon>Polyphaga</taxon>
        <taxon>Cucujiformia</taxon>
        <taxon>Chrysomeloidea</taxon>
        <taxon>Cerambycidae</taxon>
        <taxon>Lamiinae</taxon>
        <taxon>Lamiini</taxon>
        <taxon>Anoplophora</taxon>
    </lineage>
</organism>
<dbReference type="AlphaFoldDB" id="V5GZS5"/>
<dbReference type="CDD" id="cd00303">
    <property type="entry name" value="retropepsin_like"/>
    <property type="match status" value="1"/>
</dbReference>
<dbReference type="EMBL" id="GALX01002428">
    <property type="protein sequence ID" value="JAB66038.1"/>
    <property type="molecule type" value="Transcribed_RNA"/>
</dbReference>
<reference evidence="2" key="1">
    <citation type="submission" date="2013-07" db="EMBL/GenBank/DDBJ databases">
        <title>Midgut Transcriptome Profiling of Anoplphora glabripennis, a Lignocellulose Degrading, Wood-Boring Cerambycid.</title>
        <authorList>
            <person name="Scully E.D."/>
            <person name="Hoover K."/>
            <person name="Carlson J.E."/>
            <person name="Tien M."/>
            <person name="Geib S.M."/>
        </authorList>
    </citation>
    <scope>NUCLEOTIDE SEQUENCE</scope>
</reference>
<feature type="non-terminal residue" evidence="2">
    <location>
        <position position="1"/>
    </location>
</feature>
<dbReference type="GO" id="GO:0071897">
    <property type="term" value="P:DNA biosynthetic process"/>
    <property type="evidence" value="ECO:0007669"/>
    <property type="project" value="UniProtKB-ARBA"/>
</dbReference>
<feature type="non-terminal residue" evidence="2">
    <location>
        <position position="644"/>
    </location>
</feature>
<proteinExistence type="predicted"/>
<dbReference type="CDD" id="cd01644">
    <property type="entry name" value="RT_pepA17"/>
    <property type="match status" value="1"/>
</dbReference>
<dbReference type="InterPro" id="IPR021109">
    <property type="entry name" value="Peptidase_aspartic_dom_sf"/>
</dbReference>
<dbReference type="InterPro" id="IPR008737">
    <property type="entry name" value="DUF1758"/>
</dbReference>
<dbReference type="Gene3D" id="2.40.70.10">
    <property type="entry name" value="Acid Proteases"/>
    <property type="match status" value="1"/>
</dbReference>
<dbReference type="Pfam" id="PF05585">
    <property type="entry name" value="DUF1758"/>
    <property type="match status" value="1"/>
</dbReference>
<dbReference type="PANTHER" id="PTHR47331">
    <property type="entry name" value="PHD-TYPE DOMAIN-CONTAINING PROTEIN"/>
    <property type="match status" value="1"/>
</dbReference>
<dbReference type="PANTHER" id="PTHR47331:SF5">
    <property type="entry name" value="RIBONUCLEASE H"/>
    <property type="match status" value="1"/>
</dbReference>
<dbReference type="InterPro" id="IPR043502">
    <property type="entry name" value="DNA/RNA_pol_sf"/>
</dbReference>
<evidence type="ECO:0000313" key="2">
    <source>
        <dbReference type="EMBL" id="JAB66038.1"/>
    </source>
</evidence>
<feature type="domain" description="DUF1758" evidence="1">
    <location>
        <begin position="131"/>
        <end position="269"/>
    </location>
</feature>
<sequence length="644" mass="72931">AGVTQYHACAFCKERHFNHFCEKFKNLSVQDRYAEVKKQNLCSNCLRSNHLKQQCKAGTCRFCSKKHHSLLHDNNKSQTSSDNPQNANEQDSAVTVVSSHCSKQKAGITQVLLSTANIGIYDQSGAHVQCRAMLDSGSQANFITTALAKKLNLKTRHVDIPVIGINNTNSNISNKTEARICSRDNKYITKDTFFIVNKITQNMPQISFEISNMNIPSDIILADEHFNESGPIDILLGAGVFFDILCVGQIKMSKSGPILQKTRLGWVITGNISLPVYTEKIKCNLMISNEVLHNQVEDFFRIEEISANKQYSQEEIECETHLTKTHRRDIQGRFEVSLPMKENIKQLGQSKQTALNRFLSLERKLLLNRDLKQKYQNFMHEYETLGHMKCVNESADDIDKTRPIYYLPHHGVIKESSTTTKLRVVFDASARTDTGLSLNDCLKVGPTIQRDLFSIIISFRKHNLVFTADIEKMYRQVNVADAETDLQRIIWRAEPHDQLKCYKLKTVTYGTAPAAFLAIRCLQQAAIDNETQYPQASSVIKHDFYVDDLISGTDSIESALKLKTQITSILNKVGFPLRKWRSNSKAFIKNSDSADIPLFDISDNKNVKTLGLSWDSDKDSFNYNVNLDTSNAVTKRHILSTIAK</sequence>
<name>V5GZS5_ANOGL</name>
<accession>V5GZS5</accession>